<reference evidence="1" key="1">
    <citation type="submission" date="2019-11" db="EMBL/GenBank/DDBJ databases">
        <title>Nori genome reveals adaptations in red seaweeds to the harsh intertidal environment.</title>
        <authorList>
            <person name="Wang D."/>
            <person name="Mao Y."/>
        </authorList>
    </citation>
    <scope>NUCLEOTIDE SEQUENCE</scope>
    <source>
        <tissue evidence="1">Gametophyte</tissue>
    </source>
</reference>
<evidence type="ECO:0000313" key="2">
    <source>
        <dbReference type="Proteomes" id="UP000798662"/>
    </source>
</evidence>
<gene>
    <name evidence="1" type="ORF">I4F81_004523</name>
</gene>
<comment type="caution">
    <text evidence="1">The sequence shown here is derived from an EMBL/GenBank/DDBJ whole genome shotgun (WGS) entry which is preliminary data.</text>
</comment>
<keyword evidence="2" id="KW-1185">Reference proteome</keyword>
<evidence type="ECO:0000313" key="1">
    <source>
        <dbReference type="EMBL" id="KAK1861947.1"/>
    </source>
</evidence>
<dbReference type="Proteomes" id="UP000798662">
    <property type="component" value="Chromosome 1"/>
</dbReference>
<accession>A0ACC3BVL6</accession>
<organism evidence="1 2">
    <name type="scientific">Pyropia yezoensis</name>
    <name type="common">Susabi-nori</name>
    <name type="synonym">Porphyra yezoensis</name>
    <dbReference type="NCBI Taxonomy" id="2788"/>
    <lineage>
        <taxon>Eukaryota</taxon>
        <taxon>Rhodophyta</taxon>
        <taxon>Bangiophyceae</taxon>
        <taxon>Bangiales</taxon>
        <taxon>Bangiaceae</taxon>
        <taxon>Pyropia</taxon>
    </lineage>
</organism>
<dbReference type="EMBL" id="CM020618">
    <property type="protein sequence ID" value="KAK1861947.1"/>
    <property type="molecule type" value="Genomic_DNA"/>
</dbReference>
<sequence>MRDPRVKLELLSRAHKRHAFMMQSMQSSVAQGFAQLSSQLATAGGSHAMGGGHNGGNTGHVDEMARISEVKAAFRRQFPAQFPTLLAVRWRATWEVTSTGVRKHTALPGCISEPHLRARQLRP</sequence>
<protein>
    <submittedName>
        <fullName evidence="1">Uncharacterized protein</fullName>
    </submittedName>
</protein>
<proteinExistence type="predicted"/>
<name>A0ACC3BVL6_PYRYE</name>